<reference evidence="7" key="1">
    <citation type="submission" date="2018-06" db="EMBL/GenBank/DDBJ databases">
        <authorList>
            <person name="Zhirakovskaya E."/>
        </authorList>
    </citation>
    <scope>NUCLEOTIDE SEQUENCE</scope>
</reference>
<name>A0A3B0XJ06_9ZZZZ</name>
<feature type="transmembrane region" description="Helical" evidence="5">
    <location>
        <begin position="133"/>
        <end position="156"/>
    </location>
</feature>
<dbReference type="GO" id="GO:0008324">
    <property type="term" value="F:monoatomic cation transmembrane transporter activity"/>
    <property type="evidence" value="ECO:0007669"/>
    <property type="project" value="InterPro"/>
</dbReference>
<dbReference type="SUPFAM" id="SSF161111">
    <property type="entry name" value="Cation efflux protein transmembrane domain-like"/>
    <property type="match status" value="1"/>
</dbReference>
<evidence type="ECO:0000259" key="6">
    <source>
        <dbReference type="Pfam" id="PF01545"/>
    </source>
</evidence>
<dbReference type="EMBL" id="UOFJ01000330">
    <property type="protein sequence ID" value="VAW68365.1"/>
    <property type="molecule type" value="Genomic_DNA"/>
</dbReference>
<evidence type="ECO:0000256" key="5">
    <source>
        <dbReference type="SAM" id="Phobius"/>
    </source>
</evidence>
<evidence type="ECO:0000256" key="1">
    <source>
        <dbReference type="ARBA" id="ARBA00004141"/>
    </source>
</evidence>
<keyword evidence="2 5" id="KW-0812">Transmembrane</keyword>
<dbReference type="GO" id="GO:0016020">
    <property type="term" value="C:membrane"/>
    <property type="evidence" value="ECO:0007669"/>
    <property type="project" value="UniProtKB-SubCell"/>
</dbReference>
<dbReference type="AlphaFoldDB" id="A0A3B0XJ06"/>
<feature type="transmembrane region" description="Helical" evidence="5">
    <location>
        <begin position="46"/>
        <end position="67"/>
    </location>
</feature>
<accession>A0A3B0XJ06</accession>
<organism evidence="7">
    <name type="scientific">hydrothermal vent metagenome</name>
    <dbReference type="NCBI Taxonomy" id="652676"/>
    <lineage>
        <taxon>unclassified sequences</taxon>
        <taxon>metagenomes</taxon>
        <taxon>ecological metagenomes</taxon>
    </lineage>
</organism>
<evidence type="ECO:0000256" key="4">
    <source>
        <dbReference type="ARBA" id="ARBA00023136"/>
    </source>
</evidence>
<dbReference type="InterPro" id="IPR058533">
    <property type="entry name" value="Cation_efflux_TM"/>
</dbReference>
<protein>
    <submittedName>
        <fullName evidence="7">Cobalt-zinc-cadmium resistance protein CzcD</fullName>
    </submittedName>
</protein>
<dbReference type="Pfam" id="PF01545">
    <property type="entry name" value="Cation_efflux"/>
    <property type="match status" value="1"/>
</dbReference>
<evidence type="ECO:0000256" key="3">
    <source>
        <dbReference type="ARBA" id="ARBA00022989"/>
    </source>
</evidence>
<comment type="subcellular location">
    <subcellularLocation>
        <location evidence="1">Membrane</location>
        <topology evidence="1">Multi-pass membrane protein</topology>
    </subcellularLocation>
</comment>
<sequence length="226" mass="24993">MLNRVSHYNKYSALLIKVILFSSLRRFTMSGCGCEIEVKNKEQQGILIRLMVINGLMFFFEISLGWYAQSTGLIADSFDMFADALVYAIGLYAIGKSLQHKAKAALISGWFQGVLGIMIFVDVTRRVLMGSEPLSLFMILMGGVALVVNIYCLRLIDAHKEGDVHMRASWIFSKNDVIANTGVIVGGGMVWALDSRWPDLIIGALIALVILNGARLIITDARSELK</sequence>
<keyword evidence="4 5" id="KW-0472">Membrane</keyword>
<feature type="transmembrane region" description="Helical" evidence="5">
    <location>
        <begin position="73"/>
        <end position="92"/>
    </location>
</feature>
<feature type="transmembrane region" description="Helical" evidence="5">
    <location>
        <begin position="200"/>
        <end position="218"/>
    </location>
</feature>
<gene>
    <name evidence="7" type="ORF">MNBD_GAMMA10-479</name>
</gene>
<evidence type="ECO:0000313" key="7">
    <source>
        <dbReference type="EMBL" id="VAW68365.1"/>
    </source>
</evidence>
<dbReference type="Gene3D" id="1.20.1510.10">
    <property type="entry name" value="Cation efflux protein transmembrane domain"/>
    <property type="match status" value="1"/>
</dbReference>
<feature type="transmembrane region" description="Helical" evidence="5">
    <location>
        <begin position="104"/>
        <end position="121"/>
    </location>
</feature>
<dbReference type="InterPro" id="IPR027469">
    <property type="entry name" value="Cation_efflux_TMD_sf"/>
</dbReference>
<evidence type="ECO:0000256" key="2">
    <source>
        <dbReference type="ARBA" id="ARBA00022692"/>
    </source>
</evidence>
<feature type="transmembrane region" description="Helical" evidence="5">
    <location>
        <begin position="177"/>
        <end position="194"/>
    </location>
</feature>
<feature type="domain" description="Cation efflux protein transmembrane" evidence="6">
    <location>
        <begin position="48"/>
        <end position="225"/>
    </location>
</feature>
<keyword evidence="3 5" id="KW-1133">Transmembrane helix</keyword>
<proteinExistence type="predicted"/>